<accession>A0A6S6QY27</accession>
<keyword evidence="2" id="KW-0808">Transferase</keyword>
<proteinExistence type="predicted"/>
<dbReference type="GO" id="GO:0016020">
    <property type="term" value="C:membrane"/>
    <property type="evidence" value="ECO:0007669"/>
    <property type="project" value="InterPro"/>
</dbReference>
<evidence type="ECO:0000259" key="3">
    <source>
        <dbReference type="Pfam" id="PF03407"/>
    </source>
</evidence>
<sequence length="275" mass="31654">MSRFLVLSSHTRPKTTAAVNHAIYCEKHGYDYLFDVTPYPLVSIVDQKIHTALNALKRGNCEWLFWIDDDAYFANIDIKLEQFIPDDPKVEFIFCRSPVNQKGLWTLINAGIYFVKNTPSAIALLEDVLSVDKNLVRDEWNFEKYGHYVHAGSDQARFTYLFATRGMIGTTVHILDHTAFNARVYNFTKAHNEHFICHLAASQNKYVQLQEMRNRFDLDKYMLPVDSGLYDPHLFRASLFSDDPQPPPAKKPIGLLLKFLTRVKVKLLRPLLGAS</sequence>
<organism evidence="4 5">
    <name type="scientific">Terrihabitans soli</name>
    <dbReference type="NCBI Taxonomy" id="708113"/>
    <lineage>
        <taxon>Bacteria</taxon>
        <taxon>Pseudomonadati</taxon>
        <taxon>Pseudomonadota</taxon>
        <taxon>Alphaproteobacteria</taxon>
        <taxon>Hyphomicrobiales</taxon>
        <taxon>Terrihabitans</taxon>
    </lineage>
</organism>
<dbReference type="GO" id="GO:0006487">
    <property type="term" value="P:protein N-linked glycosylation"/>
    <property type="evidence" value="ECO:0007669"/>
    <property type="project" value="TreeGrafter"/>
</dbReference>
<dbReference type="EMBL" id="AP023361">
    <property type="protein sequence ID" value="BCJ91931.1"/>
    <property type="molecule type" value="Genomic_DNA"/>
</dbReference>
<dbReference type="Pfam" id="PF03407">
    <property type="entry name" value="Nucleotid_trans"/>
    <property type="match status" value="1"/>
</dbReference>
<dbReference type="AlphaFoldDB" id="A0A6S6QY27"/>
<dbReference type="GO" id="GO:0016757">
    <property type="term" value="F:glycosyltransferase activity"/>
    <property type="evidence" value="ECO:0007669"/>
    <property type="project" value="UniProtKB-KW"/>
</dbReference>
<dbReference type="PANTHER" id="PTHR31306">
    <property type="entry name" value="ALPHA-1,6-MANNOSYLTRANSFERASE MNN11-RELATED"/>
    <property type="match status" value="1"/>
</dbReference>
<dbReference type="PANTHER" id="PTHR31306:SF4">
    <property type="entry name" value="ALPHA-1,2-GALACTOSYLTRANSFERASE"/>
    <property type="match status" value="1"/>
</dbReference>
<protein>
    <recommendedName>
        <fullName evidence="3">Nucleotide-diphospho-sugar transferase domain-containing protein</fullName>
    </recommendedName>
</protein>
<dbReference type="InterPro" id="IPR005069">
    <property type="entry name" value="Nucl-diP-sugar_transferase"/>
</dbReference>
<evidence type="ECO:0000256" key="2">
    <source>
        <dbReference type="ARBA" id="ARBA00022679"/>
    </source>
</evidence>
<dbReference type="RefSeq" id="WP_222875547.1">
    <property type="nucleotide sequence ID" value="NZ_AP023361.1"/>
</dbReference>
<reference evidence="4 5" key="1">
    <citation type="submission" date="2020-08" db="EMBL/GenBank/DDBJ databases">
        <title>Genome sequence of Rhizobiales bacterium strain IZ6.</title>
        <authorList>
            <person name="Nakai R."/>
            <person name="Naganuma T."/>
        </authorList>
    </citation>
    <scope>NUCLEOTIDE SEQUENCE [LARGE SCALE GENOMIC DNA]</scope>
    <source>
        <strain evidence="4 5">IZ6</strain>
    </source>
</reference>
<gene>
    <name evidence="4" type="ORF">IZ6_26660</name>
</gene>
<dbReference type="Proteomes" id="UP000515317">
    <property type="component" value="Chromosome"/>
</dbReference>
<keyword evidence="1" id="KW-0328">Glycosyltransferase</keyword>
<name>A0A6S6QY27_9HYPH</name>
<keyword evidence="5" id="KW-1185">Reference proteome</keyword>
<feature type="domain" description="Nucleotide-diphospho-sugar transferase" evidence="3">
    <location>
        <begin position="106"/>
        <end position="198"/>
    </location>
</feature>
<evidence type="ECO:0000256" key="1">
    <source>
        <dbReference type="ARBA" id="ARBA00022676"/>
    </source>
</evidence>
<evidence type="ECO:0000313" key="4">
    <source>
        <dbReference type="EMBL" id="BCJ91931.1"/>
    </source>
</evidence>
<dbReference type="Pfam" id="PF05637">
    <property type="entry name" value="Glyco_transf_34"/>
    <property type="match status" value="1"/>
</dbReference>
<dbReference type="Gene3D" id="3.90.550.10">
    <property type="entry name" value="Spore Coat Polysaccharide Biosynthesis Protein SpsA, Chain A"/>
    <property type="match status" value="1"/>
</dbReference>
<dbReference type="InterPro" id="IPR008630">
    <property type="entry name" value="Glyco_trans_34"/>
</dbReference>
<dbReference type="KEGG" id="tso:IZ6_26660"/>
<evidence type="ECO:0000313" key="5">
    <source>
        <dbReference type="Proteomes" id="UP000515317"/>
    </source>
</evidence>
<dbReference type="InterPro" id="IPR029044">
    <property type="entry name" value="Nucleotide-diphossugar_trans"/>
</dbReference>